<gene>
    <name evidence="3" type="ORF">UFOVP1350_13</name>
    <name evidence="1" type="ORF">UFOVP301_24</name>
    <name evidence="2" type="ORF">UFOVP576_4</name>
</gene>
<evidence type="ECO:0000313" key="3">
    <source>
        <dbReference type="EMBL" id="CAB4199586.1"/>
    </source>
</evidence>
<proteinExistence type="predicted"/>
<protein>
    <submittedName>
        <fullName evidence="3">Uncharacterized protein</fullName>
    </submittedName>
</protein>
<sequence>MSELFTIPESHPPRIVELRRRYDEAQTAYNEADALEDESGEAIPVHIRILLCTTKNMLMAEEARIAVQL</sequence>
<accession>A0A6J5RYZ2</accession>
<evidence type="ECO:0000313" key="1">
    <source>
        <dbReference type="EMBL" id="CAB4135893.1"/>
    </source>
</evidence>
<dbReference type="EMBL" id="LR797293">
    <property type="protein sequence ID" value="CAB4199586.1"/>
    <property type="molecule type" value="Genomic_DNA"/>
</dbReference>
<dbReference type="EMBL" id="LR796308">
    <property type="protein sequence ID" value="CAB4135893.1"/>
    <property type="molecule type" value="Genomic_DNA"/>
</dbReference>
<name>A0A6J5RYZ2_9CAUD</name>
<organism evidence="3">
    <name type="scientific">uncultured Caudovirales phage</name>
    <dbReference type="NCBI Taxonomy" id="2100421"/>
    <lineage>
        <taxon>Viruses</taxon>
        <taxon>Duplodnaviria</taxon>
        <taxon>Heunggongvirae</taxon>
        <taxon>Uroviricota</taxon>
        <taxon>Caudoviricetes</taxon>
        <taxon>Peduoviridae</taxon>
        <taxon>Maltschvirus</taxon>
        <taxon>Maltschvirus maltsch</taxon>
    </lineage>
</organism>
<evidence type="ECO:0000313" key="2">
    <source>
        <dbReference type="EMBL" id="CAB4150593.1"/>
    </source>
</evidence>
<reference evidence="3" key="1">
    <citation type="submission" date="2020-05" db="EMBL/GenBank/DDBJ databases">
        <authorList>
            <person name="Chiriac C."/>
            <person name="Salcher M."/>
            <person name="Ghai R."/>
            <person name="Kavagutti S V."/>
        </authorList>
    </citation>
    <scope>NUCLEOTIDE SEQUENCE</scope>
</reference>
<dbReference type="EMBL" id="LR796550">
    <property type="protein sequence ID" value="CAB4150593.1"/>
    <property type="molecule type" value="Genomic_DNA"/>
</dbReference>